<reference evidence="2 3" key="1">
    <citation type="submission" date="2023-02" db="EMBL/GenBank/DDBJ databases">
        <title>Devosia algicola sp. nov., isolated from the phycosphere of marine algae.</title>
        <authorList>
            <person name="Kim J.M."/>
            <person name="Lee J.K."/>
            <person name="Choi B.J."/>
            <person name="Bayburt H."/>
            <person name="Jeon C.O."/>
        </authorList>
    </citation>
    <scope>NUCLEOTIDE SEQUENCE [LARGE SCALE GENOMIC DNA]</scope>
    <source>
        <strain evidence="2 3">G20-9</strain>
    </source>
</reference>
<dbReference type="Pfam" id="PF07076">
    <property type="entry name" value="DUF1344"/>
    <property type="match status" value="1"/>
</dbReference>
<dbReference type="Proteomes" id="UP001220530">
    <property type="component" value="Chromosome"/>
</dbReference>
<dbReference type="InterPro" id="IPR009780">
    <property type="entry name" value="DUF1344"/>
</dbReference>
<protein>
    <submittedName>
        <fullName evidence="2">DUF1344 domain-containing protein</fullName>
    </submittedName>
</protein>
<feature type="signal peptide" evidence="1">
    <location>
        <begin position="1"/>
        <end position="22"/>
    </location>
</feature>
<feature type="chain" id="PRO_5047155621" evidence="1">
    <location>
        <begin position="23"/>
        <end position="92"/>
    </location>
</feature>
<name>A0ABY7YQV4_9HYPH</name>
<evidence type="ECO:0000256" key="1">
    <source>
        <dbReference type="SAM" id="SignalP"/>
    </source>
</evidence>
<accession>A0ABY7YQV4</accession>
<sequence length="92" mass="9559">MKKIIIPAALAIAMGMSGVAFAASTTATSAPQTITDTVKSFDLTAKTITLGNGIVYSLPDNFKDPGLKVGSKVSVKWEMNGTTHKVDSISLS</sequence>
<proteinExistence type="predicted"/>
<evidence type="ECO:0000313" key="2">
    <source>
        <dbReference type="EMBL" id="WDR03708.1"/>
    </source>
</evidence>
<gene>
    <name evidence="2" type="ORF">PSQ19_06520</name>
</gene>
<keyword evidence="3" id="KW-1185">Reference proteome</keyword>
<dbReference type="RefSeq" id="WP_282220098.1">
    <property type="nucleotide sequence ID" value="NZ_CP118246.1"/>
</dbReference>
<dbReference type="EMBL" id="CP118246">
    <property type="protein sequence ID" value="WDR03708.1"/>
    <property type="molecule type" value="Genomic_DNA"/>
</dbReference>
<evidence type="ECO:0000313" key="3">
    <source>
        <dbReference type="Proteomes" id="UP001220530"/>
    </source>
</evidence>
<organism evidence="2 3">
    <name type="scientific">Devosia algicola</name>
    <dbReference type="NCBI Taxonomy" id="3026418"/>
    <lineage>
        <taxon>Bacteria</taxon>
        <taxon>Pseudomonadati</taxon>
        <taxon>Pseudomonadota</taxon>
        <taxon>Alphaproteobacteria</taxon>
        <taxon>Hyphomicrobiales</taxon>
        <taxon>Devosiaceae</taxon>
        <taxon>Devosia</taxon>
    </lineage>
</organism>
<keyword evidence="1" id="KW-0732">Signal</keyword>